<evidence type="ECO:0000313" key="15">
    <source>
        <dbReference type="Proteomes" id="UP001054837"/>
    </source>
</evidence>
<feature type="region of interest" description="Disordered" evidence="13">
    <location>
        <begin position="1"/>
        <end position="34"/>
    </location>
</feature>
<comment type="subcellular location">
    <subcellularLocation>
        <location evidence="1">Membrane</location>
        <topology evidence="1">Multi-pass membrane protein</topology>
    </subcellularLocation>
</comment>
<comment type="caution">
    <text evidence="14">The sequence shown here is derived from an EMBL/GenBank/DDBJ whole genome shotgun (WGS) entry which is preliminary data.</text>
</comment>
<evidence type="ECO:0000256" key="4">
    <source>
        <dbReference type="ARBA" id="ARBA00022461"/>
    </source>
</evidence>
<comment type="similarity">
    <text evidence="2 12">Belongs to the amiloride-sensitive sodium channel (TC 1.A.6) family.</text>
</comment>
<keyword evidence="9" id="KW-0472">Membrane</keyword>
<keyword evidence="10 12" id="KW-0739">Sodium transport</keyword>
<evidence type="ECO:0000256" key="13">
    <source>
        <dbReference type="SAM" id="MobiDB-lite"/>
    </source>
</evidence>
<protein>
    <submittedName>
        <fullName evidence="14">Uncharacterized protein</fullName>
    </submittedName>
</protein>
<evidence type="ECO:0000256" key="3">
    <source>
        <dbReference type="ARBA" id="ARBA00022448"/>
    </source>
</evidence>
<keyword evidence="8 12" id="KW-0406">Ion transport</keyword>
<evidence type="ECO:0000256" key="10">
    <source>
        <dbReference type="ARBA" id="ARBA00023201"/>
    </source>
</evidence>
<keyword evidence="4 12" id="KW-0894">Sodium channel</keyword>
<name>A0AAV4UBR8_9ARAC</name>
<dbReference type="Pfam" id="PF00858">
    <property type="entry name" value="ASC"/>
    <property type="match status" value="1"/>
</dbReference>
<evidence type="ECO:0000256" key="5">
    <source>
        <dbReference type="ARBA" id="ARBA00022692"/>
    </source>
</evidence>
<evidence type="ECO:0000313" key="14">
    <source>
        <dbReference type="EMBL" id="GIY55202.1"/>
    </source>
</evidence>
<evidence type="ECO:0000256" key="6">
    <source>
        <dbReference type="ARBA" id="ARBA00022989"/>
    </source>
</evidence>
<evidence type="ECO:0000256" key="12">
    <source>
        <dbReference type="RuleBase" id="RU000679"/>
    </source>
</evidence>
<feature type="non-terminal residue" evidence="14">
    <location>
        <position position="323"/>
    </location>
</feature>
<dbReference type="GO" id="GO:0016020">
    <property type="term" value="C:membrane"/>
    <property type="evidence" value="ECO:0007669"/>
    <property type="project" value="UniProtKB-SubCell"/>
</dbReference>
<keyword evidence="15" id="KW-1185">Reference proteome</keyword>
<keyword evidence="6" id="KW-1133">Transmembrane helix</keyword>
<evidence type="ECO:0000256" key="7">
    <source>
        <dbReference type="ARBA" id="ARBA00023053"/>
    </source>
</evidence>
<dbReference type="InterPro" id="IPR001873">
    <property type="entry name" value="ENaC"/>
</dbReference>
<evidence type="ECO:0000256" key="2">
    <source>
        <dbReference type="ARBA" id="ARBA00007193"/>
    </source>
</evidence>
<keyword evidence="7" id="KW-0915">Sodium</keyword>
<gene>
    <name evidence="14" type="primary">AVEN_235582_1</name>
    <name evidence="14" type="ORF">CDAR_172961</name>
</gene>
<evidence type="ECO:0000256" key="1">
    <source>
        <dbReference type="ARBA" id="ARBA00004141"/>
    </source>
</evidence>
<reference evidence="14 15" key="1">
    <citation type="submission" date="2021-06" db="EMBL/GenBank/DDBJ databases">
        <title>Caerostris darwini draft genome.</title>
        <authorList>
            <person name="Kono N."/>
            <person name="Arakawa K."/>
        </authorList>
    </citation>
    <scope>NUCLEOTIDE SEQUENCE [LARGE SCALE GENOMIC DNA]</scope>
</reference>
<evidence type="ECO:0000256" key="9">
    <source>
        <dbReference type="ARBA" id="ARBA00023136"/>
    </source>
</evidence>
<sequence>MEMKADEKMKVEISTKEQRLKSLSSKPPTDAPYSPKASSLLKFCQMLWKWIFKRGVAWQMVKNAVFFACCSFFFIQSKQFYNHYYTYPTTTNIAVVSPENFKIPAITFCNKNIVDRTRFCDAYPDSCQIPNDIDIFCYNHPAICERNGSNTTIPKFGYYTNTSIHIFNSLAGKAWELLLNSPEKEFMSIIPIPRYWKTTYVRGGHDLPYVACFSRNLQIFTQDEPETQKLYGEKTSKIQYFSLPNREDEAFYPWMVSHIFLSIHSSVIPENPLTMGKALRLGYQYKVSFRLEEEHLLPLPYATNCTDYDAYGDKTAKQDPGPN</sequence>
<accession>A0AAV4UBR8</accession>
<dbReference type="EMBL" id="BPLQ01011066">
    <property type="protein sequence ID" value="GIY55202.1"/>
    <property type="molecule type" value="Genomic_DNA"/>
</dbReference>
<evidence type="ECO:0000256" key="11">
    <source>
        <dbReference type="ARBA" id="ARBA00023303"/>
    </source>
</evidence>
<keyword evidence="11 12" id="KW-0407">Ion channel</keyword>
<dbReference type="AlphaFoldDB" id="A0AAV4UBR8"/>
<dbReference type="GO" id="GO:0005272">
    <property type="term" value="F:sodium channel activity"/>
    <property type="evidence" value="ECO:0007669"/>
    <property type="project" value="UniProtKB-KW"/>
</dbReference>
<evidence type="ECO:0000256" key="8">
    <source>
        <dbReference type="ARBA" id="ARBA00023065"/>
    </source>
</evidence>
<organism evidence="14 15">
    <name type="scientific">Caerostris darwini</name>
    <dbReference type="NCBI Taxonomy" id="1538125"/>
    <lineage>
        <taxon>Eukaryota</taxon>
        <taxon>Metazoa</taxon>
        <taxon>Ecdysozoa</taxon>
        <taxon>Arthropoda</taxon>
        <taxon>Chelicerata</taxon>
        <taxon>Arachnida</taxon>
        <taxon>Araneae</taxon>
        <taxon>Araneomorphae</taxon>
        <taxon>Entelegynae</taxon>
        <taxon>Araneoidea</taxon>
        <taxon>Araneidae</taxon>
        <taxon>Caerostris</taxon>
    </lineage>
</organism>
<keyword evidence="5 12" id="KW-0812">Transmembrane</keyword>
<dbReference type="Proteomes" id="UP001054837">
    <property type="component" value="Unassembled WGS sequence"/>
</dbReference>
<keyword evidence="3 12" id="KW-0813">Transport</keyword>
<feature type="compositionally biased region" description="Basic and acidic residues" evidence="13">
    <location>
        <begin position="1"/>
        <end position="20"/>
    </location>
</feature>
<proteinExistence type="inferred from homology"/>